<evidence type="ECO:0000256" key="3">
    <source>
        <dbReference type="ARBA" id="ARBA00022692"/>
    </source>
</evidence>
<keyword evidence="4" id="KW-0677">Repeat</keyword>
<evidence type="ECO:0000256" key="9">
    <source>
        <dbReference type="SAM" id="MobiDB-lite"/>
    </source>
</evidence>
<dbReference type="InterPro" id="IPR036640">
    <property type="entry name" value="ABC1_TM_sf"/>
</dbReference>
<dbReference type="EMBL" id="CAJNNW010026622">
    <property type="protein sequence ID" value="CAE8686659.1"/>
    <property type="molecule type" value="Genomic_DNA"/>
</dbReference>
<dbReference type="Gene3D" id="3.40.50.300">
    <property type="entry name" value="P-loop containing nucleotide triphosphate hydrolases"/>
    <property type="match status" value="2"/>
</dbReference>
<dbReference type="GO" id="GO:0005524">
    <property type="term" value="F:ATP binding"/>
    <property type="evidence" value="ECO:0007669"/>
    <property type="project" value="UniProtKB-KW"/>
</dbReference>
<evidence type="ECO:0000256" key="6">
    <source>
        <dbReference type="ARBA" id="ARBA00022840"/>
    </source>
</evidence>
<evidence type="ECO:0000256" key="10">
    <source>
        <dbReference type="SAM" id="Phobius"/>
    </source>
</evidence>
<accession>A0A813JYN7</accession>
<comment type="subcellular location">
    <subcellularLocation>
        <location evidence="1">Membrane</location>
        <topology evidence="1">Multi-pass membrane protein</topology>
    </subcellularLocation>
</comment>
<feature type="transmembrane region" description="Helical" evidence="10">
    <location>
        <begin position="144"/>
        <end position="172"/>
    </location>
</feature>
<feature type="domain" description="ABC transmembrane type-1" evidence="12">
    <location>
        <begin position="108"/>
        <end position="396"/>
    </location>
</feature>
<evidence type="ECO:0000259" key="12">
    <source>
        <dbReference type="PROSITE" id="PS50929"/>
    </source>
</evidence>
<feature type="domain" description="ABC transmembrane type-1" evidence="12">
    <location>
        <begin position="864"/>
        <end position="1160"/>
    </location>
</feature>
<feature type="transmembrane region" description="Helical" evidence="10">
    <location>
        <begin position="256"/>
        <end position="277"/>
    </location>
</feature>
<dbReference type="GO" id="GO:0016887">
    <property type="term" value="F:ATP hydrolysis activity"/>
    <property type="evidence" value="ECO:0007669"/>
    <property type="project" value="InterPro"/>
</dbReference>
<dbReference type="Pfam" id="PF00005">
    <property type="entry name" value="ABC_tran"/>
    <property type="match status" value="2"/>
</dbReference>
<dbReference type="PANTHER" id="PTHR24223">
    <property type="entry name" value="ATP-BINDING CASSETTE SUB-FAMILY C"/>
    <property type="match status" value="1"/>
</dbReference>
<dbReference type="InterPro" id="IPR027417">
    <property type="entry name" value="P-loop_NTPase"/>
</dbReference>
<evidence type="ECO:0000256" key="8">
    <source>
        <dbReference type="ARBA" id="ARBA00023136"/>
    </source>
</evidence>
<keyword evidence="6" id="KW-0067">ATP-binding</keyword>
<feature type="domain" description="ABC transporter" evidence="11">
    <location>
        <begin position="460"/>
        <end position="763"/>
    </location>
</feature>
<feature type="region of interest" description="Disordered" evidence="9">
    <location>
        <begin position="767"/>
        <end position="828"/>
    </location>
</feature>
<proteinExistence type="predicted"/>
<evidence type="ECO:0000256" key="4">
    <source>
        <dbReference type="ARBA" id="ARBA00022737"/>
    </source>
</evidence>
<evidence type="ECO:0000256" key="5">
    <source>
        <dbReference type="ARBA" id="ARBA00022741"/>
    </source>
</evidence>
<evidence type="ECO:0000313" key="14">
    <source>
        <dbReference type="Proteomes" id="UP000626109"/>
    </source>
</evidence>
<dbReference type="FunFam" id="1.20.1560.10:FF:000013">
    <property type="entry name" value="ABC transporter C family member 2"/>
    <property type="match status" value="1"/>
</dbReference>
<feature type="transmembrane region" description="Helical" evidence="10">
    <location>
        <begin position="863"/>
        <end position="886"/>
    </location>
</feature>
<dbReference type="InterPro" id="IPR044726">
    <property type="entry name" value="ABCC_6TM_D2"/>
</dbReference>
<feature type="region of interest" description="Disordered" evidence="9">
    <location>
        <begin position="1183"/>
        <end position="1202"/>
    </location>
</feature>
<gene>
    <name evidence="13" type="ORF">PGLA2088_LOCUS25085</name>
</gene>
<evidence type="ECO:0000256" key="7">
    <source>
        <dbReference type="ARBA" id="ARBA00022989"/>
    </source>
</evidence>
<name>A0A813JYN7_POLGL</name>
<dbReference type="SUPFAM" id="SSF52540">
    <property type="entry name" value="P-loop containing nucleoside triphosphate hydrolases"/>
    <property type="match status" value="2"/>
</dbReference>
<evidence type="ECO:0000313" key="13">
    <source>
        <dbReference type="EMBL" id="CAE8686659.1"/>
    </source>
</evidence>
<dbReference type="InterPro" id="IPR003593">
    <property type="entry name" value="AAA+_ATPase"/>
</dbReference>
<comment type="caution">
    <text evidence="13">The sequence shown here is derived from an EMBL/GenBank/DDBJ whole genome shotgun (WGS) entry which is preliminary data.</text>
</comment>
<dbReference type="Gene3D" id="1.20.1560.10">
    <property type="entry name" value="ABC transporter type 1, transmembrane domain"/>
    <property type="match status" value="2"/>
</dbReference>
<dbReference type="GO" id="GO:0140359">
    <property type="term" value="F:ABC-type transporter activity"/>
    <property type="evidence" value="ECO:0007669"/>
    <property type="project" value="InterPro"/>
</dbReference>
<dbReference type="PROSITE" id="PS50893">
    <property type="entry name" value="ABC_TRANSPORTER_2"/>
    <property type="match status" value="2"/>
</dbReference>
<feature type="transmembrane region" description="Helical" evidence="10">
    <location>
        <begin position="342"/>
        <end position="361"/>
    </location>
</feature>
<dbReference type="CDD" id="cd18580">
    <property type="entry name" value="ABC_6TM_ABCC_D2"/>
    <property type="match status" value="1"/>
</dbReference>
<feature type="transmembrane region" description="Helical" evidence="10">
    <location>
        <begin position="982"/>
        <end position="1002"/>
    </location>
</feature>
<dbReference type="InterPro" id="IPR017871">
    <property type="entry name" value="ABC_transporter-like_CS"/>
</dbReference>
<evidence type="ECO:0000256" key="2">
    <source>
        <dbReference type="ARBA" id="ARBA00022448"/>
    </source>
</evidence>
<organism evidence="13 14">
    <name type="scientific">Polarella glacialis</name>
    <name type="common">Dinoflagellate</name>
    <dbReference type="NCBI Taxonomy" id="89957"/>
    <lineage>
        <taxon>Eukaryota</taxon>
        <taxon>Sar</taxon>
        <taxon>Alveolata</taxon>
        <taxon>Dinophyceae</taxon>
        <taxon>Suessiales</taxon>
        <taxon>Suessiaceae</taxon>
        <taxon>Polarella</taxon>
    </lineage>
</organism>
<keyword evidence="5" id="KW-0547">Nucleotide-binding</keyword>
<dbReference type="SMART" id="SM00382">
    <property type="entry name" value="AAA"/>
    <property type="match status" value="2"/>
</dbReference>
<dbReference type="InterPro" id="IPR003439">
    <property type="entry name" value="ABC_transporter-like_ATP-bd"/>
</dbReference>
<keyword evidence="3 10" id="KW-0812">Transmembrane</keyword>
<feature type="compositionally biased region" description="Acidic residues" evidence="9">
    <location>
        <begin position="786"/>
        <end position="799"/>
    </location>
</feature>
<feature type="domain" description="ABC transporter" evidence="11">
    <location>
        <begin position="1205"/>
        <end position="1437"/>
    </location>
</feature>
<dbReference type="InterPro" id="IPR011527">
    <property type="entry name" value="ABC1_TM_dom"/>
</dbReference>
<keyword evidence="8 10" id="KW-0472">Membrane</keyword>
<keyword evidence="2" id="KW-0813">Transport</keyword>
<feature type="transmembrane region" description="Helical" evidence="10">
    <location>
        <begin position="228"/>
        <end position="250"/>
    </location>
</feature>
<dbReference type="PROSITE" id="PS50929">
    <property type="entry name" value="ABC_TM1F"/>
    <property type="match status" value="2"/>
</dbReference>
<dbReference type="GO" id="GO:0016020">
    <property type="term" value="C:membrane"/>
    <property type="evidence" value="ECO:0007669"/>
    <property type="project" value="UniProtKB-SubCell"/>
</dbReference>
<reference evidence="13" key="1">
    <citation type="submission" date="2021-02" db="EMBL/GenBank/DDBJ databases">
        <authorList>
            <person name="Dougan E. K."/>
            <person name="Rhodes N."/>
            <person name="Thang M."/>
            <person name="Chan C."/>
        </authorList>
    </citation>
    <scope>NUCLEOTIDE SEQUENCE</scope>
</reference>
<evidence type="ECO:0000259" key="11">
    <source>
        <dbReference type="PROSITE" id="PS50893"/>
    </source>
</evidence>
<dbReference type="Proteomes" id="UP000626109">
    <property type="component" value="Unassembled WGS sequence"/>
</dbReference>
<protein>
    <submittedName>
        <fullName evidence="13">Uncharacterized protein</fullName>
    </submittedName>
</protein>
<dbReference type="Pfam" id="PF00664">
    <property type="entry name" value="ABC_membrane"/>
    <property type="match status" value="2"/>
</dbReference>
<dbReference type="PROSITE" id="PS00211">
    <property type="entry name" value="ABC_TRANSPORTER_1"/>
    <property type="match status" value="1"/>
</dbReference>
<sequence>MAEASIPIPIPAEVSIMSSEESSECERCDRASWASYFSYGWLNQLVQTGVQRQVGLKDTPLLASTEDTVSNARKLLNFLGQEERQRNNHSLLRAAVRTFWPELLIMQALNVISFLLSLAGPLVLQRVLIFQEAQNSGRRLEPGVASAGFAAVGGLVCLGVLGMFFGSQVAFFQARLTIRMSGALRGAVLVRGVEGHLKPAGSSSDSKAGGDATVYNVISFDVVQSIDILWVLMEVWLFPFQLVTVLLALFSQVAWSFMPGLVAIILVKAVIFVLLYWDGIYRDRLFAAKDERLSRCSEGFTNIRTLQMLAWTPNFQSRIMAARTEELRLQWCRLWFQKMPAALDYSLGPLVTLITLGYYVTATGAELKASLAIPVIGLISALIGPLGKFPTWMNVYLVWSSAYERVNHFMGLGMGLSVGGLPSSTAGTSSSGAVSLQGCTFSWGATGSAEVDADDRVPSIRQPLLANEHGGYGAAGASTARPAGFQLRNVSLELQTGDVLVVTGKEGQGKSSLLLALLGEMPLQAGSRSGSREATGSFSTQLPEDVAAARQQLTAIAFVGEGEAAVGAPAAQASFASSRAVPFASQEASLFAGTIRSNVLFGCRHEMQIYATVLQACALELDLASMAAGDLTEIAAGGSTISGGQRARIGLARAVYAAAMALDERPSHPPLVLLDDPFSALDKAVAREVCRDLFSLDTGLLRRCMVVVTAADPWWLSCLPSPSSSSQTGRLRAMVVRSGLVVAQGTVEELQSRGDLPELRSLSLPAVADASTLPPVPARPQRNPQDEEDEFEEQDDDQLENTAQTGTGGTAKPKSAAEAHTQTPLTDEQQKKGSVVCIEAREEGHVKCSTYLTYLGAVTYSRFAVMFVCLVGIMVFQNFCTLWIVYWTSDDKHDTFVYKWLQRWQEAPPEQPNQLLVIYSFLVLGFLVSNIAGHAMEIVGGIRASKKIFADALDGTLARPFKWWDTNPPGRVLNRFSEDVQIMDLAVTNIFGVIIGAMLYFLGHTLVLTLSSPLSLCLLPAVGLCMEYFARFYRSTIREIQRVYLVSMSAVYQEMVEAVLGGVTIRAYGSTQQVLSRCLLNLETLQRASFTKTSLGLWVGLRMGMAGFALSTFNQLYPVLQYYGVLSPQSAALVGFSIDYSSELVGIIQQFVMNFSDMEMQLISVERLGEYAAVEKKCQQQHAPVSSQLQDRSEEQPGGGSRCGLKLTDVEVTYREGLLPSLAAVSVEFLFGEVTAVMGRTGAGKTSLLLAIMQLVPYKGSMQLDGQVLGGLAPEVTRKRLVAIVPQQPVLFSGSLRWNLDPDRDYDDSKLWQALSAVGLQAAFGESGLDAQLAAAGGSGVFAALLSQGQRQLLCAARALLRQPRVALLDEVTASLPQELAGSTARCLTRRFVEAGAAVLLVTHQEELVFTSGICDRVLSIAGGRIVGDRRLSSGAAQ</sequence>
<evidence type="ECO:0000256" key="1">
    <source>
        <dbReference type="ARBA" id="ARBA00004141"/>
    </source>
</evidence>
<dbReference type="SUPFAM" id="SSF90123">
    <property type="entry name" value="ABC transporter transmembrane region"/>
    <property type="match status" value="2"/>
</dbReference>
<dbReference type="InterPro" id="IPR050173">
    <property type="entry name" value="ABC_transporter_C-like"/>
</dbReference>
<keyword evidence="7 10" id="KW-1133">Transmembrane helix</keyword>
<feature type="transmembrane region" description="Helical" evidence="10">
    <location>
        <begin position="103"/>
        <end position="124"/>
    </location>
</feature>
<feature type="transmembrane region" description="Helical" evidence="10">
    <location>
        <begin position="916"/>
        <end position="939"/>
    </location>
</feature>